<protein>
    <submittedName>
        <fullName evidence="11">LETM1 domain-containing protein 1</fullName>
    </submittedName>
</protein>
<dbReference type="PANTHER" id="PTHR14009">
    <property type="entry name" value="LEUCINE ZIPPER-EF-HAND CONTAINING TRANSMEMBRANE PROTEIN"/>
    <property type="match status" value="1"/>
</dbReference>
<dbReference type="RefSeq" id="XP_033365954.1">
    <property type="nucleotide sequence ID" value="XM_033510063.1"/>
</dbReference>
<keyword evidence="5 7" id="KW-0496">Mitochondrion</keyword>
<dbReference type="Pfam" id="PF07766">
    <property type="entry name" value="LETM1_RBD"/>
    <property type="match status" value="1"/>
</dbReference>
<keyword evidence="2 8" id="KW-0812">Transmembrane</keyword>
<evidence type="ECO:0000256" key="8">
    <source>
        <dbReference type="SAM" id="Phobius"/>
    </source>
</evidence>
<keyword evidence="3" id="KW-0999">Mitochondrion inner membrane</keyword>
<evidence type="ECO:0000259" key="9">
    <source>
        <dbReference type="PROSITE" id="PS51758"/>
    </source>
</evidence>
<keyword evidence="6 8" id="KW-0472">Membrane</keyword>
<sequence length="350" mass="41621">MKMYRLMHHQRYVFQNQKLLPLTYTCMRFQIQEGKKIEKHRISNIKNYWFDKYINYIKNYEQVLEKNFPKTMHVYRIFSIGTKDFIQDVKKFLLVMKKQNIDGDSNLIADELRLNYTMRKDLIKIFPVLLISAIPFTNYIIFPLAYYFPRYLLTSHYWTLQQKLDFMLLDHKKRLKHNRPLFRCMQAELNNIKNETLKLKWSGIIACLGSGTHPNVKDIIACSELFAGPPYSLNSLNRKHTKELLGIYNISTWTLFKRKKLTERAMLIKRMDQAIQKEGGPTTMSNDAIRWALSFRGVSPATMSLESMRNWLEQWFIISNTVDENTVSLLLHSPILLAYNHPTNWILLYT</sequence>
<feature type="transmembrane region" description="Helical" evidence="8">
    <location>
        <begin position="125"/>
        <end position="148"/>
    </location>
</feature>
<evidence type="ECO:0000313" key="11">
    <source>
        <dbReference type="RefSeq" id="XP_033365954.1"/>
    </source>
</evidence>
<keyword evidence="10" id="KW-1185">Reference proteome</keyword>
<evidence type="ECO:0000256" key="5">
    <source>
        <dbReference type="ARBA" id="ARBA00023128"/>
    </source>
</evidence>
<dbReference type="GO" id="GO:0043022">
    <property type="term" value="F:ribosome binding"/>
    <property type="evidence" value="ECO:0007669"/>
    <property type="project" value="InterPro"/>
</dbReference>
<dbReference type="PANTHER" id="PTHR14009:SF13">
    <property type="entry name" value="LETM1 DOMAIN-CONTAINING PROTEIN 1"/>
    <property type="match status" value="1"/>
</dbReference>
<dbReference type="InterPro" id="IPR044202">
    <property type="entry name" value="LETM1/MDM38-like"/>
</dbReference>
<evidence type="ECO:0000256" key="3">
    <source>
        <dbReference type="ARBA" id="ARBA00022792"/>
    </source>
</evidence>
<evidence type="ECO:0000256" key="6">
    <source>
        <dbReference type="ARBA" id="ARBA00023136"/>
    </source>
</evidence>
<name>A0A6J3LPR2_9HYME</name>
<evidence type="ECO:0000256" key="7">
    <source>
        <dbReference type="PROSITE-ProRule" id="PRU01094"/>
    </source>
</evidence>
<dbReference type="PROSITE" id="PS51758">
    <property type="entry name" value="LETM1_RBD"/>
    <property type="match status" value="1"/>
</dbReference>
<dbReference type="KEGG" id="bvk:117242981"/>
<dbReference type="GO" id="GO:0030003">
    <property type="term" value="P:intracellular monoatomic cation homeostasis"/>
    <property type="evidence" value="ECO:0007669"/>
    <property type="project" value="TreeGrafter"/>
</dbReference>
<dbReference type="AlphaFoldDB" id="A0A6J3LPR2"/>
<reference evidence="11" key="1">
    <citation type="submission" date="2025-08" db="UniProtKB">
        <authorList>
            <consortium name="RefSeq"/>
        </authorList>
    </citation>
    <scope>IDENTIFICATION</scope>
    <source>
        <tissue evidence="11">Muscle</tissue>
    </source>
</reference>
<dbReference type="Proteomes" id="UP000504631">
    <property type="component" value="Unplaced"/>
</dbReference>
<comment type="subcellular location">
    <subcellularLocation>
        <location evidence="1">Mitochondrion inner membrane</location>
        <topology evidence="1">Single-pass membrane protein</topology>
    </subcellularLocation>
</comment>
<gene>
    <name evidence="11" type="primary">LOC117242981</name>
</gene>
<evidence type="ECO:0000256" key="2">
    <source>
        <dbReference type="ARBA" id="ARBA00022692"/>
    </source>
</evidence>
<proteinExistence type="predicted"/>
<dbReference type="GO" id="GO:0005743">
    <property type="term" value="C:mitochondrial inner membrane"/>
    <property type="evidence" value="ECO:0007669"/>
    <property type="project" value="UniProtKB-SubCell"/>
</dbReference>
<feature type="domain" description="Letm1 RBD" evidence="9">
    <location>
        <begin position="174"/>
        <end position="350"/>
    </location>
</feature>
<keyword evidence="4 8" id="KW-1133">Transmembrane helix</keyword>
<evidence type="ECO:0000256" key="4">
    <source>
        <dbReference type="ARBA" id="ARBA00022989"/>
    </source>
</evidence>
<evidence type="ECO:0000256" key="1">
    <source>
        <dbReference type="ARBA" id="ARBA00004434"/>
    </source>
</evidence>
<dbReference type="InterPro" id="IPR033122">
    <property type="entry name" value="LETM1-like_RBD"/>
</dbReference>
<dbReference type="GeneID" id="117242981"/>
<accession>A0A6J3LPR2</accession>
<organism evidence="10 11">
    <name type="scientific">Bombus vosnesenskii</name>
    <dbReference type="NCBI Taxonomy" id="207650"/>
    <lineage>
        <taxon>Eukaryota</taxon>
        <taxon>Metazoa</taxon>
        <taxon>Ecdysozoa</taxon>
        <taxon>Arthropoda</taxon>
        <taxon>Hexapoda</taxon>
        <taxon>Insecta</taxon>
        <taxon>Pterygota</taxon>
        <taxon>Neoptera</taxon>
        <taxon>Endopterygota</taxon>
        <taxon>Hymenoptera</taxon>
        <taxon>Apocrita</taxon>
        <taxon>Aculeata</taxon>
        <taxon>Apoidea</taxon>
        <taxon>Anthophila</taxon>
        <taxon>Apidae</taxon>
        <taxon>Bombus</taxon>
        <taxon>Pyrobombus</taxon>
    </lineage>
</organism>
<evidence type="ECO:0000313" key="10">
    <source>
        <dbReference type="Proteomes" id="UP000504631"/>
    </source>
</evidence>